<evidence type="ECO:0000256" key="4">
    <source>
        <dbReference type="ARBA" id="ARBA00022692"/>
    </source>
</evidence>
<keyword evidence="5 7" id="KW-1133">Transmembrane helix</keyword>
<feature type="transmembrane region" description="Helical" evidence="7">
    <location>
        <begin position="81"/>
        <end position="100"/>
    </location>
</feature>
<name>A0A9W6W9F6_9ACTN</name>
<evidence type="ECO:0000256" key="6">
    <source>
        <dbReference type="ARBA" id="ARBA00023136"/>
    </source>
</evidence>
<evidence type="ECO:0000313" key="9">
    <source>
        <dbReference type="EMBL" id="GLZ77481.1"/>
    </source>
</evidence>
<dbReference type="InterPro" id="IPR020846">
    <property type="entry name" value="MFS_dom"/>
</dbReference>
<feature type="transmembrane region" description="Helical" evidence="7">
    <location>
        <begin position="371"/>
        <end position="388"/>
    </location>
</feature>
<dbReference type="InterPro" id="IPR001958">
    <property type="entry name" value="Tet-R_TetA/multi-R_MdtG-like"/>
</dbReference>
<dbReference type="RefSeq" id="WP_285662582.1">
    <property type="nucleotide sequence ID" value="NZ_BSTX01000001.1"/>
</dbReference>
<feature type="transmembrane region" description="Helical" evidence="7">
    <location>
        <begin position="212"/>
        <end position="233"/>
    </location>
</feature>
<keyword evidence="2" id="KW-0813">Transport</keyword>
<gene>
    <name evidence="9" type="ORF">Afil01_22880</name>
</gene>
<dbReference type="AlphaFoldDB" id="A0A9W6W9F6"/>
<keyword evidence="4 7" id="KW-0812">Transmembrane</keyword>
<dbReference type="Proteomes" id="UP001165079">
    <property type="component" value="Unassembled WGS sequence"/>
</dbReference>
<dbReference type="PRINTS" id="PR01035">
    <property type="entry name" value="TCRTETA"/>
</dbReference>
<dbReference type="GO" id="GO:0022857">
    <property type="term" value="F:transmembrane transporter activity"/>
    <property type="evidence" value="ECO:0007669"/>
    <property type="project" value="InterPro"/>
</dbReference>
<evidence type="ECO:0000256" key="5">
    <source>
        <dbReference type="ARBA" id="ARBA00022989"/>
    </source>
</evidence>
<comment type="subcellular location">
    <subcellularLocation>
        <location evidence="1">Cell membrane</location>
        <topology evidence="1">Multi-pass membrane protein</topology>
    </subcellularLocation>
</comment>
<dbReference type="GO" id="GO:0005886">
    <property type="term" value="C:plasma membrane"/>
    <property type="evidence" value="ECO:0007669"/>
    <property type="project" value="UniProtKB-SubCell"/>
</dbReference>
<feature type="transmembrane region" description="Helical" evidence="7">
    <location>
        <begin position="48"/>
        <end position="69"/>
    </location>
</feature>
<protein>
    <submittedName>
        <fullName evidence="9">MFS transporter</fullName>
    </submittedName>
</protein>
<evidence type="ECO:0000256" key="2">
    <source>
        <dbReference type="ARBA" id="ARBA00022448"/>
    </source>
</evidence>
<evidence type="ECO:0000256" key="1">
    <source>
        <dbReference type="ARBA" id="ARBA00004651"/>
    </source>
</evidence>
<keyword evidence="3" id="KW-1003">Cell membrane</keyword>
<dbReference type="InterPro" id="IPR036259">
    <property type="entry name" value="MFS_trans_sf"/>
</dbReference>
<feature type="transmembrane region" description="Helical" evidence="7">
    <location>
        <begin position="305"/>
        <end position="328"/>
    </location>
</feature>
<dbReference type="PANTHER" id="PTHR43414">
    <property type="entry name" value="MULTIDRUG RESISTANCE PROTEIN MDTG"/>
    <property type="match status" value="1"/>
</dbReference>
<feature type="transmembrane region" description="Helical" evidence="7">
    <location>
        <begin position="169"/>
        <end position="187"/>
    </location>
</feature>
<proteinExistence type="predicted"/>
<sequence length="408" mass="42397">MSSDRPRPASRFGPFLLATGTLLSSTSFFLMLPVVPLYVIHVAGSGDFALAGVALGASFLVSSLSSPIWGRLTDRFGARPMMLRSAFGLAIVYALFPLAQTVALVIAVRILNGLVAGYTPAAFTLATRVTPPERLGRALTGLSVARNAGGLLGPALGGLLVAYAGFTEAFLAASVITVGAGLVVLPLKEERKPRNRERTEPMPLLPRLGREGYVALTLTMVTVAATSMLSITLPLLLGLAESDAQNVARNFGVLQSLSALIALALGMAWGWLADRGGYARLVPAVFVTSGILLAVLGLMQGTPSIATVYLLYSAVQCEAMTLIVMYLAAVVPSGLRGSAMGLQNSAQQMGSAIGPVLGGAVVFLGGIRPSFWVSAALLGLCCATFLLARRHLRSQPAAENDQVETGTG</sequence>
<feature type="transmembrane region" description="Helical" evidence="7">
    <location>
        <begin position="279"/>
        <end position="299"/>
    </location>
</feature>
<dbReference type="SUPFAM" id="SSF103473">
    <property type="entry name" value="MFS general substrate transporter"/>
    <property type="match status" value="1"/>
</dbReference>
<keyword evidence="6 7" id="KW-0472">Membrane</keyword>
<dbReference type="Pfam" id="PF07690">
    <property type="entry name" value="MFS_1"/>
    <property type="match status" value="1"/>
</dbReference>
<feature type="transmembrane region" description="Helical" evidence="7">
    <location>
        <begin position="253"/>
        <end position="272"/>
    </location>
</feature>
<evidence type="ECO:0000313" key="10">
    <source>
        <dbReference type="Proteomes" id="UP001165079"/>
    </source>
</evidence>
<evidence type="ECO:0000256" key="3">
    <source>
        <dbReference type="ARBA" id="ARBA00022475"/>
    </source>
</evidence>
<comment type="caution">
    <text evidence="9">The sequence shown here is derived from an EMBL/GenBank/DDBJ whole genome shotgun (WGS) entry which is preliminary data.</text>
</comment>
<feature type="domain" description="Major facilitator superfamily (MFS) profile" evidence="8">
    <location>
        <begin position="13"/>
        <end position="393"/>
    </location>
</feature>
<keyword evidence="10" id="KW-1185">Reference proteome</keyword>
<dbReference type="PANTHER" id="PTHR43414:SF6">
    <property type="entry name" value="MULTIDRUG RESISTANCE PROTEIN MDTG"/>
    <property type="match status" value="1"/>
</dbReference>
<dbReference type="EMBL" id="BSTX01000001">
    <property type="protein sequence ID" value="GLZ77481.1"/>
    <property type="molecule type" value="Genomic_DNA"/>
</dbReference>
<organism evidence="9 10">
    <name type="scientific">Actinorhabdospora filicis</name>
    <dbReference type="NCBI Taxonomy" id="1785913"/>
    <lineage>
        <taxon>Bacteria</taxon>
        <taxon>Bacillati</taxon>
        <taxon>Actinomycetota</taxon>
        <taxon>Actinomycetes</taxon>
        <taxon>Micromonosporales</taxon>
        <taxon>Micromonosporaceae</taxon>
        <taxon>Actinorhabdospora</taxon>
    </lineage>
</organism>
<evidence type="ECO:0000256" key="7">
    <source>
        <dbReference type="SAM" id="Phobius"/>
    </source>
</evidence>
<dbReference type="InterPro" id="IPR011701">
    <property type="entry name" value="MFS"/>
</dbReference>
<evidence type="ECO:0000259" key="8">
    <source>
        <dbReference type="PROSITE" id="PS50850"/>
    </source>
</evidence>
<feature type="transmembrane region" description="Helical" evidence="7">
    <location>
        <begin position="12"/>
        <end position="36"/>
    </location>
</feature>
<reference evidence="9" key="1">
    <citation type="submission" date="2023-03" db="EMBL/GenBank/DDBJ databases">
        <title>Actinorhabdospora filicis NBRC 111898.</title>
        <authorList>
            <person name="Ichikawa N."/>
            <person name="Sato H."/>
            <person name="Tonouchi N."/>
        </authorList>
    </citation>
    <scope>NUCLEOTIDE SEQUENCE</scope>
    <source>
        <strain evidence="9">NBRC 111898</strain>
    </source>
</reference>
<dbReference type="Gene3D" id="1.20.1250.20">
    <property type="entry name" value="MFS general substrate transporter like domains"/>
    <property type="match status" value="2"/>
</dbReference>
<dbReference type="PROSITE" id="PS50850">
    <property type="entry name" value="MFS"/>
    <property type="match status" value="1"/>
</dbReference>
<accession>A0A9W6W9F6</accession>
<feature type="transmembrane region" description="Helical" evidence="7">
    <location>
        <begin position="349"/>
        <end position="365"/>
    </location>
</feature>